<protein>
    <recommendedName>
        <fullName evidence="3">DNA helicase</fullName>
    </recommendedName>
</protein>
<evidence type="ECO:0008006" key="3">
    <source>
        <dbReference type="Google" id="ProtNLM"/>
    </source>
</evidence>
<organism evidence="1 2">
    <name type="scientific">Durusdinium trenchii</name>
    <dbReference type="NCBI Taxonomy" id="1381693"/>
    <lineage>
        <taxon>Eukaryota</taxon>
        <taxon>Sar</taxon>
        <taxon>Alveolata</taxon>
        <taxon>Dinophyceae</taxon>
        <taxon>Suessiales</taxon>
        <taxon>Symbiodiniaceae</taxon>
        <taxon>Durusdinium</taxon>
    </lineage>
</organism>
<keyword evidence="2" id="KW-1185">Reference proteome</keyword>
<accession>A0ABP0IA13</accession>
<sequence>ARKIAQLEQILTEETQDGPDSRRQLLAQHHRAVFALYYQREVEMTQFRSCLCTHGFLLRLLAADKGLSCIKFFKAKNPGVLFIDETSELEVGAFLSLTATFPQAVCLLDSGQTMSKANSTKLQLDDEPTEVQTAELLKNTRRLEMNETYRLGASVVQVLRSLHSVYRNLRSVAPTEAELRVHGKSGKLMGTVKFVGQRPPRTRPEHWPDRKP</sequence>
<feature type="non-terminal residue" evidence="1">
    <location>
        <position position="212"/>
    </location>
</feature>
<name>A0ABP0IA13_9DINO</name>
<evidence type="ECO:0000313" key="1">
    <source>
        <dbReference type="EMBL" id="CAK8999143.1"/>
    </source>
</evidence>
<evidence type="ECO:0000313" key="2">
    <source>
        <dbReference type="Proteomes" id="UP001642484"/>
    </source>
</evidence>
<dbReference type="EMBL" id="CAXAMN010002329">
    <property type="protein sequence ID" value="CAK8999143.1"/>
    <property type="molecule type" value="Genomic_DNA"/>
</dbReference>
<feature type="non-terminal residue" evidence="1">
    <location>
        <position position="1"/>
    </location>
</feature>
<reference evidence="1 2" key="1">
    <citation type="submission" date="2024-02" db="EMBL/GenBank/DDBJ databases">
        <authorList>
            <person name="Chen Y."/>
            <person name="Shah S."/>
            <person name="Dougan E. K."/>
            <person name="Thang M."/>
            <person name="Chan C."/>
        </authorList>
    </citation>
    <scope>NUCLEOTIDE SEQUENCE [LARGE SCALE GENOMIC DNA]</scope>
</reference>
<dbReference type="Proteomes" id="UP001642484">
    <property type="component" value="Unassembled WGS sequence"/>
</dbReference>
<proteinExistence type="predicted"/>
<comment type="caution">
    <text evidence="1">The sequence shown here is derived from an EMBL/GenBank/DDBJ whole genome shotgun (WGS) entry which is preliminary data.</text>
</comment>
<gene>
    <name evidence="1" type="ORF">CCMP2556_LOCUS5540</name>
</gene>